<dbReference type="RefSeq" id="WP_211937800.1">
    <property type="nucleotide sequence ID" value="NZ_CP073078.1"/>
</dbReference>
<dbReference type="PROSITE" id="PS51318">
    <property type="entry name" value="TAT"/>
    <property type="match status" value="1"/>
</dbReference>
<dbReference type="InterPro" id="IPR006311">
    <property type="entry name" value="TAT_signal"/>
</dbReference>
<gene>
    <name evidence="2" type="ORF">KCG34_22335</name>
</gene>
<organism evidence="2 3">
    <name type="scientific">Phenylobacterium montanum</name>
    <dbReference type="NCBI Taxonomy" id="2823693"/>
    <lineage>
        <taxon>Bacteria</taxon>
        <taxon>Pseudomonadati</taxon>
        <taxon>Pseudomonadota</taxon>
        <taxon>Alphaproteobacteria</taxon>
        <taxon>Caulobacterales</taxon>
        <taxon>Caulobacteraceae</taxon>
        <taxon>Phenylobacterium</taxon>
    </lineage>
</organism>
<proteinExistence type="predicted"/>
<feature type="signal peptide" evidence="1">
    <location>
        <begin position="1"/>
        <end position="27"/>
    </location>
</feature>
<dbReference type="AlphaFoldDB" id="A0A975IUH3"/>
<dbReference type="Proteomes" id="UP000676409">
    <property type="component" value="Chromosome"/>
</dbReference>
<reference evidence="2" key="1">
    <citation type="submission" date="2021-04" db="EMBL/GenBank/DDBJ databases">
        <title>The complete genome sequence of Caulobacter sp. S6.</title>
        <authorList>
            <person name="Tang Y."/>
            <person name="Ouyang W."/>
            <person name="Liu Q."/>
            <person name="Huang B."/>
            <person name="Guo Z."/>
            <person name="Lei P."/>
        </authorList>
    </citation>
    <scope>NUCLEOTIDE SEQUENCE</scope>
    <source>
        <strain evidence="2">S6</strain>
    </source>
</reference>
<sequence length="183" mass="19475">MTKTFRGFLLGAAALAATAAFASAANAGCGDSMLKEPANWLTTSSDQANPLLTKVSLGDAPITGMWGVKFFAGGNMIDFGYQVWHGDGTEFMNSGARAPATQNYCLGVWAQTGQYSYKLNHWALSYDATGHLNAKVNIKETVNLDVHADYFSGPFTIDAYNPTTGALLQHVAGQVTGNRINVN</sequence>
<keyword evidence="3" id="KW-1185">Reference proteome</keyword>
<evidence type="ECO:0000313" key="3">
    <source>
        <dbReference type="Proteomes" id="UP000676409"/>
    </source>
</evidence>
<dbReference type="EMBL" id="CP073078">
    <property type="protein sequence ID" value="QUD87750.1"/>
    <property type="molecule type" value="Genomic_DNA"/>
</dbReference>
<keyword evidence="1" id="KW-0732">Signal</keyword>
<evidence type="ECO:0000313" key="2">
    <source>
        <dbReference type="EMBL" id="QUD87750.1"/>
    </source>
</evidence>
<accession>A0A975IUH3</accession>
<feature type="chain" id="PRO_5036902621" evidence="1">
    <location>
        <begin position="28"/>
        <end position="183"/>
    </location>
</feature>
<name>A0A975IUH3_9CAUL</name>
<protein>
    <submittedName>
        <fullName evidence="2">Uncharacterized protein</fullName>
    </submittedName>
</protein>
<dbReference type="KEGG" id="caul:KCG34_22335"/>
<evidence type="ECO:0000256" key="1">
    <source>
        <dbReference type="SAM" id="SignalP"/>
    </source>
</evidence>